<protein>
    <submittedName>
        <fullName evidence="3">DNA-directed DNA polymerase</fullName>
    </submittedName>
</protein>
<dbReference type="Gene3D" id="3.30.70.270">
    <property type="match status" value="1"/>
</dbReference>
<dbReference type="InterPro" id="IPR050116">
    <property type="entry name" value="DNA_polymerase-Y"/>
</dbReference>
<keyword evidence="3" id="KW-0239">DNA-directed DNA polymerase</keyword>
<comment type="similarity">
    <text evidence="1">Belongs to the DNA polymerase type-Y family.</text>
</comment>
<dbReference type="CDD" id="cd01700">
    <property type="entry name" value="PolY_Pol_V_umuC"/>
    <property type="match status" value="1"/>
</dbReference>
<dbReference type="AlphaFoldDB" id="A0A1Z4JR84"/>
<accession>A0A1Z4JR84</accession>
<dbReference type="GO" id="GO:0005829">
    <property type="term" value="C:cytosol"/>
    <property type="evidence" value="ECO:0007669"/>
    <property type="project" value="TreeGrafter"/>
</dbReference>
<name>A0A1Z4JR84_LEPBY</name>
<keyword evidence="3" id="KW-0548">Nucleotidyltransferase</keyword>
<evidence type="ECO:0000256" key="1">
    <source>
        <dbReference type="ARBA" id="ARBA00010945"/>
    </source>
</evidence>
<dbReference type="GO" id="GO:0003887">
    <property type="term" value="F:DNA-directed DNA polymerase activity"/>
    <property type="evidence" value="ECO:0007669"/>
    <property type="project" value="UniProtKB-KW"/>
</dbReference>
<dbReference type="Proteomes" id="UP000217895">
    <property type="component" value="Plasmid Plasmid1 dna"/>
</dbReference>
<dbReference type="GO" id="GO:0042276">
    <property type="term" value="P:error-prone translesion synthesis"/>
    <property type="evidence" value="ECO:0007669"/>
    <property type="project" value="TreeGrafter"/>
</dbReference>
<dbReference type="GO" id="GO:0006281">
    <property type="term" value="P:DNA repair"/>
    <property type="evidence" value="ECO:0007669"/>
    <property type="project" value="InterPro"/>
</dbReference>
<dbReference type="SUPFAM" id="SSF56672">
    <property type="entry name" value="DNA/RNA polymerases"/>
    <property type="match status" value="1"/>
</dbReference>
<keyword evidence="3" id="KW-0808">Transferase</keyword>
<evidence type="ECO:0000259" key="2">
    <source>
        <dbReference type="PROSITE" id="PS50173"/>
    </source>
</evidence>
<sequence length="219" mass="24168">MFALVDCNNFYVSCERVFNPRLEGIPVIVLSNNDGCVVARSNEAKALGIKMGVPLFQIQPLVRQQRIAVLSSNYALYGDMSQRVMQVLEQFTPTLEIYSIDEAFLSLDGFAHLDLTTYARSIRQTVRRWTGIPVSIGLGTTKTIAKLANYHAKRSRKAGGVLDLTPPDLLSVALHRTPVDEIWGIGAAITQRLNQRGIETAAQFVAASPKEFAVPFRSS</sequence>
<keyword evidence="4" id="KW-1185">Reference proteome</keyword>
<reference evidence="3 4" key="1">
    <citation type="submission" date="2017-06" db="EMBL/GenBank/DDBJ databases">
        <title>Genome sequencing of cyanobaciteial culture collection at National Institute for Environmental Studies (NIES).</title>
        <authorList>
            <person name="Hirose Y."/>
            <person name="Shimura Y."/>
            <person name="Fujisawa T."/>
            <person name="Nakamura Y."/>
            <person name="Kawachi M."/>
        </authorList>
    </citation>
    <scope>NUCLEOTIDE SEQUENCE [LARGE SCALE GENOMIC DNA]</scope>
    <source>
        <strain evidence="3 4">NIES-2135</strain>
        <plasmid evidence="4">Plasmid Plasmid1 dna</plasmid>
    </source>
</reference>
<evidence type="ECO:0000313" key="4">
    <source>
        <dbReference type="Proteomes" id="UP000217895"/>
    </source>
</evidence>
<feature type="domain" description="UmuC" evidence="2">
    <location>
        <begin position="2"/>
        <end position="186"/>
    </location>
</feature>
<dbReference type="InterPro" id="IPR043128">
    <property type="entry name" value="Rev_trsase/Diguanyl_cyclase"/>
</dbReference>
<dbReference type="EMBL" id="AP018204">
    <property type="protein sequence ID" value="BAY59242.1"/>
    <property type="molecule type" value="Genomic_DNA"/>
</dbReference>
<dbReference type="Gene3D" id="3.40.1170.60">
    <property type="match status" value="1"/>
</dbReference>
<dbReference type="PANTHER" id="PTHR11076:SF34">
    <property type="entry name" value="PROTEIN UMUC"/>
    <property type="match status" value="1"/>
</dbReference>
<proteinExistence type="inferred from homology"/>
<evidence type="ECO:0000313" key="3">
    <source>
        <dbReference type="EMBL" id="BAY59242.1"/>
    </source>
</evidence>
<geneLocation type="plasmid" evidence="3">
    <name>plasmid1</name>
</geneLocation>
<dbReference type="PANTHER" id="PTHR11076">
    <property type="entry name" value="DNA REPAIR POLYMERASE UMUC / TRANSFERASE FAMILY MEMBER"/>
    <property type="match status" value="1"/>
</dbReference>
<gene>
    <name evidence="3" type="ORF">NIES2135_61190</name>
</gene>
<dbReference type="InterPro" id="IPR001126">
    <property type="entry name" value="UmuC"/>
</dbReference>
<dbReference type="GO" id="GO:0009432">
    <property type="term" value="P:SOS response"/>
    <property type="evidence" value="ECO:0007669"/>
    <property type="project" value="TreeGrafter"/>
</dbReference>
<dbReference type="InterPro" id="IPR043502">
    <property type="entry name" value="DNA/RNA_pol_sf"/>
</dbReference>
<dbReference type="Pfam" id="PF00817">
    <property type="entry name" value="IMS"/>
    <property type="match status" value="1"/>
</dbReference>
<keyword evidence="3" id="KW-0614">Plasmid</keyword>
<dbReference type="PROSITE" id="PS50173">
    <property type="entry name" value="UMUC"/>
    <property type="match status" value="1"/>
</dbReference>
<organism evidence="3 4">
    <name type="scientific">Leptolyngbya boryana NIES-2135</name>
    <dbReference type="NCBI Taxonomy" id="1973484"/>
    <lineage>
        <taxon>Bacteria</taxon>
        <taxon>Bacillati</taxon>
        <taxon>Cyanobacteriota</taxon>
        <taxon>Cyanophyceae</taxon>
        <taxon>Leptolyngbyales</taxon>
        <taxon>Leptolyngbyaceae</taxon>
        <taxon>Leptolyngbya group</taxon>
        <taxon>Leptolyngbya</taxon>
    </lineage>
</organism>
<dbReference type="Gene3D" id="1.10.150.20">
    <property type="entry name" value="5' to 3' exonuclease, C-terminal subdomain"/>
    <property type="match status" value="1"/>
</dbReference>